<feature type="region of interest" description="Disordered" evidence="2">
    <location>
        <begin position="2053"/>
        <end position="2093"/>
    </location>
</feature>
<dbReference type="InterPro" id="IPR032812">
    <property type="entry name" value="SbsA_Ig"/>
</dbReference>
<dbReference type="Gene3D" id="2.60.40.1120">
    <property type="entry name" value="Carboxypeptidase-like, regulatory domain"/>
    <property type="match status" value="4"/>
</dbReference>
<dbReference type="InterPro" id="IPR003961">
    <property type="entry name" value="FN3_dom"/>
</dbReference>
<proteinExistence type="predicted"/>
<feature type="compositionally biased region" description="Low complexity" evidence="2">
    <location>
        <begin position="2053"/>
        <end position="2079"/>
    </location>
</feature>
<dbReference type="EMBL" id="MHLA01000017">
    <property type="protein sequence ID" value="OGY99302.1"/>
    <property type="molecule type" value="Genomic_DNA"/>
</dbReference>
<dbReference type="Gene3D" id="2.60.40.10">
    <property type="entry name" value="Immunoglobulins"/>
    <property type="match status" value="1"/>
</dbReference>
<dbReference type="SUPFAM" id="SSF47090">
    <property type="entry name" value="PGBD-like"/>
    <property type="match status" value="1"/>
</dbReference>
<evidence type="ECO:0000256" key="1">
    <source>
        <dbReference type="ARBA" id="ARBA00022729"/>
    </source>
</evidence>
<dbReference type="InterPro" id="IPR013784">
    <property type="entry name" value="Carb-bd-like_fold"/>
</dbReference>
<accession>A0A1G2CD29</accession>
<dbReference type="InterPro" id="IPR036366">
    <property type="entry name" value="PGBDSf"/>
</dbReference>
<dbReference type="InterPro" id="IPR036365">
    <property type="entry name" value="PGBD-like_sf"/>
</dbReference>
<dbReference type="SUPFAM" id="SSF49265">
    <property type="entry name" value="Fibronectin type III"/>
    <property type="match status" value="1"/>
</dbReference>
<dbReference type="Gene3D" id="1.10.101.10">
    <property type="entry name" value="PGBD-like superfamily/PGBD"/>
    <property type="match status" value="1"/>
</dbReference>
<dbReference type="Gene3D" id="2.60.40.1220">
    <property type="match status" value="2"/>
</dbReference>
<dbReference type="Pfam" id="PF13620">
    <property type="entry name" value="CarboxypepD_reg"/>
    <property type="match status" value="2"/>
</dbReference>
<dbReference type="CDD" id="cd00063">
    <property type="entry name" value="FN3"/>
    <property type="match status" value="1"/>
</dbReference>
<gene>
    <name evidence="4" type="ORF">A2945_05030</name>
</gene>
<dbReference type="Pfam" id="PF01471">
    <property type="entry name" value="PG_binding_1"/>
    <property type="match status" value="1"/>
</dbReference>
<dbReference type="PROSITE" id="PS50853">
    <property type="entry name" value="FN3"/>
    <property type="match status" value="1"/>
</dbReference>
<dbReference type="SMART" id="SM00060">
    <property type="entry name" value="FN3"/>
    <property type="match status" value="1"/>
</dbReference>
<evidence type="ECO:0000259" key="3">
    <source>
        <dbReference type="PROSITE" id="PS50853"/>
    </source>
</evidence>
<dbReference type="Pfam" id="PF13205">
    <property type="entry name" value="Big_5"/>
    <property type="match status" value="2"/>
</dbReference>
<keyword evidence="1" id="KW-0732">Signal</keyword>
<evidence type="ECO:0000256" key="2">
    <source>
        <dbReference type="SAM" id="MobiDB-lite"/>
    </source>
</evidence>
<sequence>MSRITSATRNVLFVSAVVVSFALAVFLIVGIAPSANAFGIYGTFRVGPGLFAVVFDGTVATSTVTSTRFLVNGGAIPVAAVDAPIDMPMMVVGAPSGTIAIGDTVTVSSTVENISAVANTSTLARKLQPFLNIAAVRAGSSINALDEYVMLYYLGLGDPAPAYAVNSSTLRLHVVRGLTDIDLPLTFTTSSIPANGFFLIASASGYSGSIAPDATYATSTDWLASTSTAIYITTTSTIPATSTAPRIDVLDKVEWGATATVVTSTNATSSFAATVATTTLASGNVLVRKALETSTAATMASGGADSNGGNIYNTRNNAQDFVLLDNSVGQVAIIKNSQSQGEFPSSGGQTDTEAPFVGGSFPSGAGGEQVPTDLPFIGFGFSNPVNLSTVTSSTVSLVVQGQSTNLCNAVSYTNAMTTDGPPGKCALPPGTLAAGTTYVFTIKGSSSTPNVADLSGNALFQTGPQATANHDFRVTFTPTAGFMLAPQVPPVILGSYPTFGATGIPTNLAKLSLVFSDAMDGTSFGGVTLTPAGGGANLLNTANTVLSAASTTAVIPLTGALTAGASYTLTVPSTVKNVNGVFMPFAIMANFSAGSGADVTGPQVLGRLPNVTTGVPVNAVDIHIGTDDAIDASTITSSTFAVKDPGNNTMPGIASYDAAGNEVIWMGQNVFLPSTQYTVTLNASDTNPAVLNVVGRALQDTDGTANQLYQFSFTTAATTDTTGPGILFAEANQFSLAVTFDEVVKSAEARNIQNYTVTSGGNPVTLSSFNGNVVIYDAVHRTAIITNVALTSGAAFTVNVANIHDISGNLLDPTKVAFSGTVRSGLENGGQIGAGGGFVSPTGDVPTGFSSSSFGFVPQPAVFPFNTLAGFNSTYGVDLPISRQIASGGKVTLTFPSSFTVANATADAQSPANSDINGPGTGAVTITSVAGNDTSHTVTVTLGAATQNNSGDTHDFLHFDIANIGNSTIPKDPSTSGYTVDIRTANGTTTLESFTSMPFFITAGGSNNLTVGLTAAGATNGTTTIYLFSPFTGPLSSSTTAFSGGNATTTFVGLPSGVYMLMTDPIISLTGGTFLGQSAPQPVSITASTTKAITLTAVSALASSTVNIHASTAGKQIDVFAGGPAGFVTAATSTVNGTTTVYIYYPADGNYTVGVGPHMGKTFAGSPSAPDYVLPQPAQVNVSSSKASSQTLNFNLLPANFTITGVVQDGSGKAIANANVHAYSPQGGFGTFGQGGSNGAFSLNVAAGNYQVGAGAPGFPSSQEIPVAVDGSGNMFVNGATTATSSVILKLVKSGYKLSGNVTDGTNAVAGAPVWAYCDPGTANNACFGPSGHAEAQTDSLGSYTLYVGNGTWKVQAYIPGYGQQPTVTVTVSGADQTLSDFRPSATGTFYSVAGTVCTNAGADCVGGTGLANAFVRIEGTDASGNYYSNGTVTDSSGAYSFSSVPGGAGSSYTVEGFSPTLGKLSKTAAFTVTANVASKDLVVAAGRTITVNVVNAPSSFELFIRLTHTTLSVSNFLMLRSNASGTVQIPDGSTYQVSIQSPGFTFTPASVARTAGTNATYSTSTGQLALTAGGTQVALNVTFPAATVVGGTVRDDTSALVGNAWVDIADASNGIHFGSQANASGTYSLSVPDGTYSMTAYAPGYVPNPTVFALSGGVATLGSSTVATSSVNLTVTKTSFAISGTVTAGGNAAAGALVRGTLLGGGTSVVVADASGAFTLPVKNGVWNLSASANGYQSVSYASTITISGSSQSGIVIALSTVVNLGTPYLQSVTPSQGGSVTNSSGTVALTIPANALGSSASAGQVKISGTSNVVSTASARPIGLGQEIAAYDSSNNSITTLNDNITFTMHVASSSFAANGITSTSTAEKVKLAYFDSSVGDWVPIAGTLAYINSAGTPVTPTATLSNVDYLALTGSTDHLTVFGTITTSDSVAPSPPTNITGVAGSSFSLIVSWGAPTTNTDGSALTDLMEFEIYRDTSASGVFTTQVNTVQVASGTRSFTDSTTSAGVTYYYKVTAVDTAGNESAKSVVSSALTAPTGVSASVGGSGSFAPAPSAATSTAATSTSSTTPSPTSSLPTPTPAPSPSAATPSLPAPAVSAIFNATLKQNMEGKDVTRLQKLLASDPAIYPEGKVTGYFGPLTRRAVERFQTKYGLVSSGSPTITGYGLVGPKTRAKLVEVFGGAVKPPGASAPGAAPTLSPAAAAAIQTQIDALRAQLTELLKQLTERLKAQGGF</sequence>
<dbReference type="InterPro" id="IPR014755">
    <property type="entry name" value="Cu-Rt/internalin_Ig-like"/>
</dbReference>
<evidence type="ECO:0000313" key="4">
    <source>
        <dbReference type="EMBL" id="OGY99302.1"/>
    </source>
</evidence>
<dbReference type="InterPro" id="IPR008969">
    <property type="entry name" value="CarboxyPept-like_regulatory"/>
</dbReference>
<dbReference type="InterPro" id="IPR013783">
    <property type="entry name" value="Ig-like_fold"/>
</dbReference>
<evidence type="ECO:0000313" key="5">
    <source>
        <dbReference type="Proteomes" id="UP000178880"/>
    </source>
</evidence>
<dbReference type="InterPro" id="IPR036116">
    <property type="entry name" value="FN3_sf"/>
</dbReference>
<dbReference type="SUPFAM" id="SSF49464">
    <property type="entry name" value="Carboxypeptidase regulatory domain-like"/>
    <property type="match status" value="2"/>
</dbReference>
<organism evidence="4 5">
    <name type="scientific">Candidatus Liptonbacteria bacterium RIFCSPLOWO2_01_FULL_52_25</name>
    <dbReference type="NCBI Taxonomy" id="1798650"/>
    <lineage>
        <taxon>Bacteria</taxon>
        <taxon>Candidatus Liptoniibacteriota</taxon>
    </lineage>
</organism>
<dbReference type="GO" id="GO:0030246">
    <property type="term" value="F:carbohydrate binding"/>
    <property type="evidence" value="ECO:0007669"/>
    <property type="project" value="InterPro"/>
</dbReference>
<protein>
    <recommendedName>
        <fullName evidence="3">Fibronectin type-III domain-containing protein</fullName>
    </recommendedName>
</protein>
<dbReference type="STRING" id="1798650.A2945_05030"/>
<feature type="domain" description="Fibronectin type-III" evidence="3">
    <location>
        <begin position="1938"/>
        <end position="2040"/>
    </location>
</feature>
<name>A0A1G2CD29_9BACT</name>
<dbReference type="Proteomes" id="UP000178880">
    <property type="component" value="Unassembled WGS sequence"/>
</dbReference>
<dbReference type="InterPro" id="IPR002477">
    <property type="entry name" value="Peptidoglycan-bd-like"/>
</dbReference>
<dbReference type="SUPFAM" id="SSF49452">
    <property type="entry name" value="Starch-binding domain-like"/>
    <property type="match status" value="1"/>
</dbReference>
<comment type="caution">
    <text evidence="4">The sequence shown here is derived from an EMBL/GenBank/DDBJ whole genome shotgun (WGS) entry which is preliminary data.</text>
</comment>
<reference evidence="4 5" key="1">
    <citation type="journal article" date="2016" name="Nat. Commun.">
        <title>Thousands of microbial genomes shed light on interconnected biogeochemical processes in an aquifer system.</title>
        <authorList>
            <person name="Anantharaman K."/>
            <person name="Brown C.T."/>
            <person name="Hug L.A."/>
            <person name="Sharon I."/>
            <person name="Castelle C.J."/>
            <person name="Probst A.J."/>
            <person name="Thomas B.C."/>
            <person name="Singh A."/>
            <person name="Wilkins M.J."/>
            <person name="Karaoz U."/>
            <person name="Brodie E.L."/>
            <person name="Williams K.H."/>
            <person name="Hubbard S.S."/>
            <person name="Banfield J.F."/>
        </authorList>
    </citation>
    <scope>NUCLEOTIDE SEQUENCE [LARGE SCALE GENOMIC DNA]</scope>
</reference>